<dbReference type="InterPro" id="IPR002686">
    <property type="entry name" value="Transposase_17"/>
</dbReference>
<sequence length="235" mass="27084">MDNPQQRGKFRSLRLKRYDYSRPGAYFVTICERTRKNLFGRILKSKMALNRNGEIVQQIWDALPDRFQNLRLDTFVIMPNHVHGFLIFPGQVYTTNAENPTNEKNYIDDMSQPCSAVNKDFRDNVGAGLALHSGKACLSEKDSTEYASSPGGTTIKSTQGANQRYSLGDVVRVFKSISTLDINRFLKKSGPVWQRNYYEHVIRNPQSLNAAREYIRNNPKNWKHDKENPGRHEKI</sequence>
<evidence type="ECO:0000313" key="3">
    <source>
        <dbReference type="Proteomes" id="UP000183994"/>
    </source>
</evidence>
<reference evidence="3" key="1">
    <citation type="submission" date="2016-11" db="EMBL/GenBank/DDBJ databases">
        <authorList>
            <person name="Varghese N."/>
            <person name="Submissions S."/>
        </authorList>
    </citation>
    <scope>NUCLEOTIDE SEQUENCE [LARGE SCALE GENOMIC DNA]</scope>
    <source>
        <strain evidence="3">DSM 16219</strain>
    </source>
</reference>
<protein>
    <recommendedName>
        <fullName evidence="1">Transposase IS200-like domain-containing protein</fullName>
    </recommendedName>
</protein>
<dbReference type="InterPro" id="IPR052715">
    <property type="entry name" value="RAYT_transposase"/>
</dbReference>
<proteinExistence type="predicted"/>
<dbReference type="PANTHER" id="PTHR36966:SF1">
    <property type="entry name" value="REP-ASSOCIATED TYROSINE TRANSPOSASE"/>
    <property type="match status" value="1"/>
</dbReference>
<dbReference type="Proteomes" id="UP000183994">
    <property type="component" value="Unassembled WGS sequence"/>
</dbReference>
<name>A0A1M6T220_9BACT</name>
<evidence type="ECO:0000259" key="1">
    <source>
        <dbReference type="SMART" id="SM01321"/>
    </source>
</evidence>
<dbReference type="SMART" id="SM01321">
    <property type="entry name" value="Y1_Tnp"/>
    <property type="match status" value="1"/>
</dbReference>
<dbReference type="GO" id="GO:0043565">
    <property type="term" value="F:sequence-specific DNA binding"/>
    <property type="evidence" value="ECO:0007669"/>
    <property type="project" value="TreeGrafter"/>
</dbReference>
<dbReference type="AlphaFoldDB" id="A0A1M6T220"/>
<organism evidence="2 3">
    <name type="scientific">Desulfatibacillum alkenivorans DSM 16219</name>
    <dbReference type="NCBI Taxonomy" id="1121393"/>
    <lineage>
        <taxon>Bacteria</taxon>
        <taxon>Pseudomonadati</taxon>
        <taxon>Thermodesulfobacteriota</taxon>
        <taxon>Desulfobacteria</taxon>
        <taxon>Desulfobacterales</taxon>
        <taxon>Desulfatibacillaceae</taxon>
        <taxon>Desulfatibacillum</taxon>
    </lineage>
</organism>
<dbReference type="RefSeq" id="WP_073477616.1">
    <property type="nucleotide sequence ID" value="NZ_FQZU01000026.1"/>
</dbReference>
<dbReference type="PANTHER" id="PTHR36966">
    <property type="entry name" value="REP-ASSOCIATED TYROSINE TRANSPOSASE"/>
    <property type="match status" value="1"/>
</dbReference>
<dbReference type="GO" id="GO:0004803">
    <property type="term" value="F:transposase activity"/>
    <property type="evidence" value="ECO:0007669"/>
    <property type="project" value="InterPro"/>
</dbReference>
<dbReference type="Gene3D" id="3.30.70.1290">
    <property type="entry name" value="Transposase IS200-like"/>
    <property type="match status" value="1"/>
</dbReference>
<keyword evidence="3" id="KW-1185">Reference proteome</keyword>
<feature type="domain" description="Transposase IS200-like" evidence="1">
    <location>
        <begin position="22"/>
        <end position="218"/>
    </location>
</feature>
<evidence type="ECO:0000313" key="2">
    <source>
        <dbReference type="EMBL" id="SHK51005.1"/>
    </source>
</evidence>
<dbReference type="EMBL" id="FQZU01000026">
    <property type="protein sequence ID" value="SHK51005.1"/>
    <property type="molecule type" value="Genomic_DNA"/>
</dbReference>
<gene>
    <name evidence="2" type="ORF">SAMN02745216_03572</name>
</gene>
<dbReference type="InterPro" id="IPR036515">
    <property type="entry name" value="Transposase_17_sf"/>
</dbReference>
<dbReference type="GO" id="GO:0006313">
    <property type="term" value="P:DNA transposition"/>
    <property type="evidence" value="ECO:0007669"/>
    <property type="project" value="InterPro"/>
</dbReference>
<dbReference type="OrthoDB" id="9800147at2"/>
<dbReference type="STRING" id="1121393.SAMN02745216_03572"/>
<dbReference type="SUPFAM" id="SSF143422">
    <property type="entry name" value="Transposase IS200-like"/>
    <property type="match status" value="1"/>
</dbReference>
<accession>A0A1M6T220</accession>